<evidence type="ECO:0000256" key="1">
    <source>
        <dbReference type="ARBA" id="ARBA00022737"/>
    </source>
</evidence>
<dbReference type="Gene3D" id="1.25.40.10">
    <property type="entry name" value="Tetratricopeptide repeat domain"/>
    <property type="match status" value="4"/>
</dbReference>
<dbReference type="GO" id="GO:0009451">
    <property type="term" value="P:RNA modification"/>
    <property type="evidence" value="ECO:0007669"/>
    <property type="project" value="InterPro"/>
</dbReference>
<dbReference type="FunFam" id="1.25.40.10:FF:000196">
    <property type="entry name" value="Pentatricopeptide repeat-containing protein At4g14850"/>
    <property type="match status" value="1"/>
</dbReference>
<gene>
    <name evidence="3" type="ORF">RND81_03G212600</name>
</gene>
<dbReference type="Pfam" id="PF13041">
    <property type="entry name" value="PPR_2"/>
    <property type="match status" value="2"/>
</dbReference>
<dbReference type="EMBL" id="JBDFQZ010000003">
    <property type="protein sequence ID" value="KAK9743035.1"/>
    <property type="molecule type" value="Genomic_DNA"/>
</dbReference>
<dbReference type="EMBL" id="JBDFQZ010000003">
    <property type="protein sequence ID" value="KAK9743034.1"/>
    <property type="molecule type" value="Genomic_DNA"/>
</dbReference>
<dbReference type="Pfam" id="PF20431">
    <property type="entry name" value="E_motif"/>
    <property type="match status" value="1"/>
</dbReference>
<dbReference type="InterPro" id="IPR046960">
    <property type="entry name" value="PPR_At4g14850-like_plant"/>
</dbReference>
<dbReference type="FunFam" id="1.25.40.10:FF:000642">
    <property type="entry name" value="Pentatricopeptide repeat-containing protein mitochondrial"/>
    <property type="match status" value="1"/>
</dbReference>
<dbReference type="InterPro" id="IPR011990">
    <property type="entry name" value="TPR-like_helical_dom_sf"/>
</dbReference>
<evidence type="ECO:0008006" key="5">
    <source>
        <dbReference type="Google" id="ProtNLM"/>
    </source>
</evidence>
<feature type="repeat" description="PPR" evidence="2">
    <location>
        <begin position="427"/>
        <end position="461"/>
    </location>
</feature>
<dbReference type="NCBIfam" id="TIGR00756">
    <property type="entry name" value="PPR"/>
    <property type="match status" value="4"/>
</dbReference>
<dbReference type="PROSITE" id="PS51375">
    <property type="entry name" value="PPR"/>
    <property type="match status" value="4"/>
</dbReference>
<dbReference type="GO" id="GO:0003723">
    <property type="term" value="F:RNA binding"/>
    <property type="evidence" value="ECO:0007669"/>
    <property type="project" value="InterPro"/>
</dbReference>
<protein>
    <recommendedName>
        <fullName evidence="5">Pentatricopeptide repeat-containing protein</fullName>
    </recommendedName>
</protein>
<organism evidence="3 4">
    <name type="scientific">Saponaria officinalis</name>
    <name type="common">Common soapwort</name>
    <name type="synonym">Lychnis saponaria</name>
    <dbReference type="NCBI Taxonomy" id="3572"/>
    <lineage>
        <taxon>Eukaryota</taxon>
        <taxon>Viridiplantae</taxon>
        <taxon>Streptophyta</taxon>
        <taxon>Embryophyta</taxon>
        <taxon>Tracheophyta</taxon>
        <taxon>Spermatophyta</taxon>
        <taxon>Magnoliopsida</taxon>
        <taxon>eudicotyledons</taxon>
        <taxon>Gunneridae</taxon>
        <taxon>Pentapetalae</taxon>
        <taxon>Caryophyllales</taxon>
        <taxon>Caryophyllaceae</taxon>
        <taxon>Caryophylleae</taxon>
        <taxon>Saponaria</taxon>
    </lineage>
</organism>
<dbReference type="FunFam" id="1.25.40.10:FF:001093">
    <property type="entry name" value="Pentatricopeptide repeat-containing protein At2g34400"/>
    <property type="match status" value="1"/>
</dbReference>
<name>A0AAW1M1S2_SAPOF</name>
<sequence>MISRCHPRSIYAVHFKIQLLVHFQRSFSYTYGQNPIPAASQIGSLVANQFESLRYPNTYLGHSFCSKALKLCANYGFLCEAKMVHSHVIKLGYFMALSMQNQVLYAYAKCGEFRDVHQLFDEMPERNIVSWNTVICGMVSRVELGFCYFRRMLMEMVSPDSTTMNALLRSCGGFSDVDLGRQLHCFAMKMGLSVDRFVGTAIVDLYGNFGIIGDAKSAFDEVELRDLISWNVMVSMYVHNNLIQKAFGLFRTMQVEGVRGDEFTCTSLLNSCSSNECGELGKQLHGLVIKLSFDFDIQVASVLIDMYAKNGSICDARTVFDAMNARNRVTWNTMIVGYGQLGHGRKSMELFVEMRRNVDTDRVTVASVLSSCGNLAAISETAQIHAYVVKTKFDAYLSVANALIITYSNCGSLSSASKCFNSVTKPDLITWTSILRAHAYHGHVEGSIKIFEMMLMSGQKPDKIAFLGILSACCHGGLIHEGHHYFKLMTTEYGMIPSSEHSACIIDLLGRSGLVNEASSIMSSGFIGFESNTLGALIGASKAHGHVKLVEWAAGKLFELEPDNPVNYTLMSNMYASVGQWNDAARVRKLMTQKFHAKVPGCSWIEVSGKVHTFLSSDTSHSSLQEVYSMLGRLIRPMKDDDFVEVQF</sequence>
<proteinExistence type="predicted"/>
<keyword evidence="1" id="KW-0677">Repeat</keyword>
<reference evidence="3 4" key="1">
    <citation type="submission" date="2024-03" db="EMBL/GenBank/DDBJ databases">
        <title>WGS assembly of Saponaria officinalis var. Norfolk2.</title>
        <authorList>
            <person name="Jenkins J."/>
            <person name="Shu S."/>
            <person name="Grimwood J."/>
            <person name="Barry K."/>
            <person name="Goodstein D."/>
            <person name="Schmutz J."/>
            <person name="Leebens-Mack J."/>
            <person name="Osbourn A."/>
        </authorList>
    </citation>
    <scope>NUCLEOTIDE SEQUENCE [LARGE SCALE GENOMIC DNA]</scope>
    <source>
        <strain evidence="4">cv. Norfolk2</strain>
        <strain evidence="3">JIC</strain>
        <tissue evidence="3">Leaf</tissue>
    </source>
</reference>
<dbReference type="InterPro" id="IPR002885">
    <property type="entry name" value="PPR_rpt"/>
</dbReference>
<dbReference type="AlphaFoldDB" id="A0AAW1M1S2"/>
<accession>A0AAW1M1S2</accession>
<feature type="repeat" description="PPR" evidence="2">
    <location>
        <begin position="327"/>
        <end position="357"/>
    </location>
</feature>
<keyword evidence="4" id="KW-1185">Reference proteome</keyword>
<dbReference type="PANTHER" id="PTHR47926">
    <property type="entry name" value="PENTATRICOPEPTIDE REPEAT-CONTAINING PROTEIN"/>
    <property type="match status" value="1"/>
</dbReference>
<feature type="repeat" description="PPR" evidence="2">
    <location>
        <begin position="96"/>
        <end position="130"/>
    </location>
</feature>
<dbReference type="Proteomes" id="UP001443914">
    <property type="component" value="Unassembled WGS sequence"/>
</dbReference>
<dbReference type="FunFam" id="1.25.40.10:FF:000396">
    <property type="entry name" value="Pentatricopeptide repeat-containing protein At2g36730"/>
    <property type="match status" value="1"/>
</dbReference>
<comment type="caution">
    <text evidence="3">The sequence shown here is derived from an EMBL/GenBank/DDBJ whole genome shotgun (WGS) entry which is preliminary data.</text>
</comment>
<evidence type="ECO:0000313" key="4">
    <source>
        <dbReference type="Proteomes" id="UP001443914"/>
    </source>
</evidence>
<feature type="repeat" description="PPR" evidence="2">
    <location>
        <begin position="226"/>
        <end position="260"/>
    </location>
</feature>
<dbReference type="PANTHER" id="PTHR47926:SF511">
    <property type="entry name" value="PENTATRICOPEPTIDE REPEAT-CONTAINING PROTEIN"/>
    <property type="match status" value="1"/>
</dbReference>
<evidence type="ECO:0000313" key="3">
    <source>
        <dbReference type="EMBL" id="KAK9743035.1"/>
    </source>
</evidence>
<evidence type="ECO:0000256" key="2">
    <source>
        <dbReference type="PROSITE-ProRule" id="PRU00708"/>
    </source>
</evidence>
<dbReference type="Pfam" id="PF01535">
    <property type="entry name" value="PPR"/>
    <property type="match status" value="2"/>
</dbReference>
<dbReference type="InterPro" id="IPR046848">
    <property type="entry name" value="E_motif"/>
</dbReference>